<protein>
    <submittedName>
        <fullName evidence="1">Uncharacterized protein</fullName>
    </submittedName>
</protein>
<dbReference type="RefSeq" id="YP_010669308.1">
    <property type="nucleotide sequence ID" value="NC_070960.1"/>
</dbReference>
<reference evidence="1" key="1">
    <citation type="submission" date="2020-10" db="EMBL/GenBank/DDBJ databases">
        <title>The Isolation and Genome Sequence of a Novel Cyanophage S-H9-2 from the Yellow Sea, China.</title>
        <authorList>
            <person name="Jiang T."/>
            <person name="Luo L."/>
        </authorList>
    </citation>
    <scope>NUCLEOTIDE SEQUENCE</scope>
</reference>
<evidence type="ECO:0000313" key="1">
    <source>
        <dbReference type="EMBL" id="QPB08323.1"/>
    </source>
</evidence>
<dbReference type="EMBL" id="MW147367">
    <property type="protein sequence ID" value="QPB08323.1"/>
    <property type="molecule type" value="Genomic_DNA"/>
</dbReference>
<dbReference type="GeneID" id="77945478"/>
<evidence type="ECO:0000313" key="2">
    <source>
        <dbReference type="Proteomes" id="UP000662754"/>
    </source>
</evidence>
<accession>A0A873WDU6</accession>
<proteinExistence type="predicted"/>
<sequence>MATGSVTKTDLLARVYKLKSELYNGSQQDKNGEWHDGAHDAYNRILEILNEYSR</sequence>
<dbReference type="Proteomes" id="UP000662754">
    <property type="component" value="Segment"/>
</dbReference>
<dbReference type="KEGG" id="vg:77945478"/>
<keyword evidence="2" id="KW-1185">Reference proteome</keyword>
<organism evidence="1 2">
    <name type="scientific">Synechococcus phage S-H9-2</name>
    <dbReference type="NCBI Taxonomy" id="2783669"/>
    <lineage>
        <taxon>Viruses</taxon>
        <taxon>Duplodnaviria</taxon>
        <taxon>Heunggongvirae</taxon>
        <taxon>Uroviricota</taxon>
        <taxon>Caudoviricetes</taxon>
        <taxon>Pantevenvirales</taxon>
        <taxon>Kyanoviridae</taxon>
        <taxon>Yushanluvirus</taxon>
        <taxon>Yushanluvirus satich</taxon>
    </lineage>
</organism>
<name>A0A873WDU6_9CAUD</name>